<dbReference type="Proteomes" id="UP001433508">
    <property type="component" value="Unassembled WGS sequence"/>
</dbReference>
<dbReference type="EMBL" id="MU971346">
    <property type="protein sequence ID" value="KAK9239433.1"/>
    <property type="molecule type" value="Genomic_DNA"/>
</dbReference>
<evidence type="ECO:0000313" key="2">
    <source>
        <dbReference type="Proteomes" id="UP001433508"/>
    </source>
</evidence>
<evidence type="ECO:0000313" key="1">
    <source>
        <dbReference type="EMBL" id="KAK9239433.1"/>
    </source>
</evidence>
<comment type="caution">
    <text evidence="1">The sequence shown here is derived from an EMBL/GenBank/DDBJ whole genome shotgun (WGS) entry which is preliminary data.</text>
</comment>
<sequence length="618" mass="69842">MTDAVTSTAKYRKSVSTTVSELIEDEDADPRSGLDGPGGAANLTFVFAIVVAIRAICAYYSIIPDCDEVFNYWEPTHYVTHGFGLETWEYSPVYAIRSWAYIGIHSIVVHIYRLMGVSETNLFFALRALLGSFCAFCEINLYHAIWRNISARAAKLFLVFSVSATGMFHASVTFLPSTFSMYFTMLAFSYILDEKARYAPHRALFMFAISGVLGWPFALVIASPLILDVVWRVFADDHRRQMLHGILKVILYSLFLVVVVVAIDSFAFNKLHIVALNIVLYNVFGTEETGPNIFGTEPWTYYVSNLLLNFNAVGFLAYTAVLLWIIRSAVPASKAVIYPYISRGKLFSIISPLLLWTAIFFYQPHKEERFFYVVYPLLCLNAALAVDCSLAIFKSVLGKVGYSKSAIADWISSGQSLLLLAVVVFSFSRILALHSFYYAPLEVYGSLFNVTTLPGMAASDSPLNVCVGREWYRFPSSYFLPTNMRLKFIKSDFNGMLPTQFAEGVSWYEGASLIPDGLNNENLEEMSFYIDVDECHYLVDSNFSTPSYEGTFEKQFITDVDNWDIVQCVPFLDSNHSTLLARVFKLPDFIERLIPADTPYFHREWTAYCLLKRKTSAT</sequence>
<gene>
    <name evidence="1" type="ORF">V1525DRAFT_355995</name>
</gene>
<reference evidence="2" key="1">
    <citation type="journal article" date="2024" name="Front. Bioeng. Biotechnol.">
        <title>Genome-scale model development and genomic sequencing of the oleaginous clade Lipomyces.</title>
        <authorList>
            <person name="Czajka J.J."/>
            <person name="Han Y."/>
            <person name="Kim J."/>
            <person name="Mondo S.J."/>
            <person name="Hofstad B.A."/>
            <person name="Robles A."/>
            <person name="Haridas S."/>
            <person name="Riley R."/>
            <person name="LaButti K."/>
            <person name="Pangilinan J."/>
            <person name="Andreopoulos W."/>
            <person name="Lipzen A."/>
            <person name="Yan J."/>
            <person name="Wang M."/>
            <person name="Ng V."/>
            <person name="Grigoriev I.V."/>
            <person name="Spatafora J.W."/>
            <person name="Magnuson J.K."/>
            <person name="Baker S.E."/>
            <person name="Pomraning K.R."/>
        </authorList>
    </citation>
    <scope>NUCLEOTIDE SEQUENCE [LARGE SCALE GENOMIC DNA]</scope>
    <source>
        <strain evidence="2">CBS 7786</strain>
    </source>
</reference>
<proteinExistence type="predicted"/>
<organism evidence="1 2">
    <name type="scientific">Lipomyces kononenkoae</name>
    <name type="common">Yeast</name>
    <dbReference type="NCBI Taxonomy" id="34357"/>
    <lineage>
        <taxon>Eukaryota</taxon>
        <taxon>Fungi</taxon>
        <taxon>Dikarya</taxon>
        <taxon>Ascomycota</taxon>
        <taxon>Saccharomycotina</taxon>
        <taxon>Lipomycetes</taxon>
        <taxon>Lipomycetales</taxon>
        <taxon>Lipomycetaceae</taxon>
        <taxon>Lipomyces</taxon>
    </lineage>
</organism>
<name>A0ACC3T675_LIPKO</name>
<keyword evidence="2" id="KW-1185">Reference proteome</keyword>
<accession>A0ACC3T675</accession>
<protein>
    <submittedName>
        <fullName evidence="1">Alg9-like mannosyltransferase family-domain-containing protein</fullName>
    </submittedName>
</protein>